<sequence length="50" mass="5406">MMYSGLDELLASDKNARTYFAGLPDTTQTALISCCGAINSADELFRFPSV</sequence>
<organism evidence="1 2">
    <name type="scientific">Candidatus Ornithomonoglobus intestinigallinarum</name>
    <dbReference type="NCBI Taxonomy" id="2840894"/>
    <lineage>
        <taxon>Bacteria</taxon>
        <taxon>Bacillati</taxon>
        <taxon>Bacillota</taxon>
        <taxon>Clostridia</taxon>
        <taxon>Candidatus Ornithomonoglobus</taxon>
    </lineage>
</organism>
<reference evidence="1" key="2">
    <citation type="journal article" date="2021" name="PeerJ">
        <title>Extensive microbial diversity within the chicken gut microbiome revealed by metagenomics and culture.</title>
        <authorList>
            <person name="Gilroy R."/>
            <person name="Ravi A."/>
            <person name="Getino M."/>
            <person name="Pursley I."/>
            <person name="Horton D.L."/>
            <person name="Alikhan N.F."/>
            <person name="Baker D."/>
            <person name="Gharbi K."/>
            <person name="Hall N."/>
            <person name="Watson M."/>
            <person name="Adriaenssens E.M."/>
            <person name="Foster-Nyarko E."/>
            <person name="Jarju S."/>
            <person name="Secka A."/>
            <person name="Antonio M."/>
            <person name="Oren A."/>
            <person name="Chaudhuri R.R."/>
            <person name="La Ragione R."/>
            <person name="Hildebrand F."/>
            <person name="Pallen M.J."/>
        </authorList>
    </citation>
    <scope>NUCLEOTIDE SEQUENCE</scope>
    <source>
        <strain evidence="1">CHK181-108</strain>
    </source>
</reference>
<evidence type="ECO:0000313" key="2">
    <source>
        <dbReference type="Proteomes" id="UP000824165"/>
    </source>
</evidence>
<comment type="caution">
    <text evidence="1">The sequence shown here is derived from an EMBL/GenBank/DDBJ whole genome shotgun (WGS) entry which is preliminary data.</text>
</comment>
<dbReference type="EMBL" id="DVLU01000066">
    <property type="protein sequence ID" value="HIT85623.1"/>
    <property type="molecule type" value="Genomic_DNA"/>
</dbReference>
<dbReference type="AlphaFoldDB" id="A0A9D1KPI5"/>
<dbReference type="Proteomes" id="UP000824165">
    <property type="component" value="Unassembled WGS sequence"/>
</dbReference>
<name>A0A9D1KPI5_9FIRM</name>
<protein>
    <submittedName>
        <fullName evidence="1">Uncharacterized protein</fullName>
    </submittedName>
</protein>
<accession>A0A9D1KPI5</accession>
<proteinExistence type="predicted"/>
<evidence type="ECO:0000313" key="1">
    <source>
        <dbReference type="EMBL" id="HIT85623.1"/>
    </source>
</evidence>
<reference evidence="1" key="1">
    <citation type="submission" date="2020-10" db="EMBL/GenBank/DDBJ databases">
        <authorList>
            <person name="Gilroy R."/>
        </authorList>
    </citation>
    <scope>NUCLEOTIDE SEQUENCE</scope>
    <source>
        <strain evidence="1">CHK181-108</strain>
    </source>
</reference>
<gene>
    <name evidence="1" type="ORF">IAA60_06945</name>
</gene>